<keyword evidence="2" id="KW-1185">Reference proteome</keyword>
<accession>A0A9K3D049</accession>
<name>A0A9K3D049_9EUKA</name>
<reference evidence="1 2" key="1">
    <citation type="journal article" date="2018" name="PLoS ONE">
        <title>The draft genome of Kipferlia bialata reveals reductive genome evolution in fornicate parasites.</title>
        <authorList>
            <person name="Tanifuji G."/>
            <person name="Takabayashi S."/>
            <person name="Kume K."/>
            <person name="Takagi M."/>
            <person name="Nakayama T."/>
            <person name="Kamikawa R."/>
            <person name="Inagaki Y."/>
            <person name="Hashimoto T."/>
        </authorList>
    </citation>
    <scope>NUCLEOTIDE SEQUENCE [LARGE SCALE GENOMIC DNA]</scope>
    <source>
        <strain evidence="1">NY0173</strain>
    </source>
</reference>
<dbReference type="EMBL" id="BDIP01002043">
    <property type="protein sequence ID" value="GIQ85626.1"/>
    <property type="molecule type" value="Genomic_DNA"/>
</dbReference>
<gene>
    <name evidence="1" type="ORF">KIPB_007327</name>
</gene>
<dbReference type="AlphaFoldDB" id="A0A9K3D049"/>
<evidence type="ECO:0000313" key="1">
    <source>
        <dbReference type="EMBL" id="GIQ85626.1"/>
    </source>
</evidence>
<comment type="caution">
    <text evidence="1">The sequence shown here is derived from an EMBL/GenBank/DDBJ whole genome shotgun (WGS) entry which is preliminary data.</text>
</comment>
<dbReference type="Proteomes" id="UP000265618">
    <property type="component" value="Unassembled WGS sequence"/>
</dbReference>
<protein>
    <submittedName>
        <fullName evidence="1">Uncharacterized protein</fullName>
    </submittedName>
</protein>
<sequence>MRPSMKTSLSFGLGLVGGVALVRSLYRRRKATVGNIMEAVTSVLDSRSDETHKLVLLVRTDYSVVPLSVSTSLADSIGMVEGEGEGVGSERYYLAQVEGIVHLSGSGRVYPRVGESWVVEVYEYESENDVVRKRESSRVFEYSKASNLMFTVTENNPPYSPTYQIFHFKVFEAERHGVDSGAGWPHTPSDSGRLVGNESSWEEVRETDATLSLLADSEYVGWYLDYTTDTCLPVCVSDVSGISQADIPASPDDHYNIEWQLTGTLDANMPYSDTFGGCAVLSVYVQYDITGNDGLYLDPGFGEGFSCDGSGTHTLDRTLSCKEPSSFSTTVVTEVRYDNWERPEGVARSTFDVTWQDKTGSTDFVRIYPYNGDTTYYHNVGYALWDSYQRDTDGRVVVYLCDDESSIYGSWQYMDLMHFHAECSGSLPDGVTASLHVSDRVGSLGDVLASMEGGVNTALDYLGYVASDSVTMAFSSASSDPIDLGDSFSCTFANLDRVVLRDSTGTIGVTEAESGDSLSLAWGINPSDLGPSWFTDTWKYTFGLRCQCQGECEDNGGDVLLDIVPCADLNSGAYLDRGYRTLGDFATWSRCDSDPIEYEVLGEKEDGTVMCPYVRFRADLSMESSN</sequence>
<organism evidence="1 2">
    <name type="scientific">Kipferlia bialata</name>
    <dbReference type="NCBI Taxonomy" id="797122"/>
    <lineage>
        <taxon>Eukaryota</taxon>
        <taxon>Metamonada</taxon>
        <taxon>Carpediemonas-like organisms</taxon>
        <taxon>Kipferlia</taxon>
    </lineage>
</organism>
<evidence type="ECO:0000313" key="2">
    <source>
        <dbReference type="Proteomes" id="UP000265618"/>
    </source>
</evidence>
<proteinExistence type="predicted"/>